<evidence type="ECO:0000313" key="7">
    <source>
        <dbReference type="Proteomes" id="UP000501063"/>
    </source>
</evidence>
<evidence type="ECO:0000256" key="5">
    <source>
        <dbReference type="SAM" id="Phobius"/>
    </source>
</evidence>
<protein>
    <submittedName>
        <fullName evidence="6">Isoprenylcysteine carboxylmethyltransferase family protein</fullName>
    </submittedName>
</protein>
<feature type="transmembrane region" description="Helical" evidence="5">
    <location>
        <begin position="88"/>
        <end position="118"/>
    </location>
</feature>
<dbReference type="GO" id="GO:0032259">
    <property type="term" value="P:methylation"/>
    <property type="evidence" value="ECO:0007669"/>
    <property type="project" value="UniProtKB-KW"/>
</dbReference>
<sequence length="149" mass="16411">MDWLEHRIPPPLVAIISGLLMWLAVRPIAPLGGRLWLALLVVLAGAAVCLAGVASFRRARTTVNPLKPESASSLVVAGIYRHTRNPMYLGFAIILLGWCVFLGSALAVLGVAAFVLYIGRFQIRPEERALRELFGAEFEAFCGRVRRWV</sequence>
<dbReference type="InterPro" id="IPR007318">
    <property type="entry name" value="Phopholipid_MeTrfase"/>
</dbReference>
<keyword evidence="2 5" id="KW-0812">Transmembrane</keyword>
<dbReference type="EMBL" id="CP049140">
    <property type="protein sequence ID" value="QIE87826.1"/>
    <property type="molecule type" value="Genomic_DNA"/>
</dbReference>
<dbReference type="PANTHER" id="PTHR12714:SF24">
    <property type="entry name" value="SLR1182 PROTEIN"/>
    <property type="match status" value="1"/>
</dbReference>
<dbReference type="Proteomes" id="UP000501063">
    <property type="component" value="Chromosome"/>
</dbReference>
<proteinExistence type="predicted"/>
<accession>A0A6G6IX96</accession>
<feature type="transmembrane region" description="Helical" evidence="5">
    <location>
        <begin position="12"/>
        <end position="29"/>
    </location>
</feature>
<dbReference type="KEGG" id="pnt:G5B91_16735"/>
<keyword evidence="6" id="KW-0808">Transferase</keyword>
<dbReference type="RefSeq" id="WP_024766496.1">
    <property type="nucleotide sequence ID" value="NZ_CAMIIC010000007.1"/>
</dbReference>
<gene>
    <name evidence="6" type="ORF">G5B91_16735</name>
</gene>
<keyword evidence="3 5" id="KW-1133">Transmembrane helix</keyword>
<dbReference type="Gene3D" id="1.20.120.1630">
    <property type="match status" value="1"/>
</dbReference>
<dbReference type="Pfam" id="PF04191">
    <property type="entry name" value="PEMT"/>
    <property type="match status" value="1"/>
</dbReference>
<dbReference type="AlphaFoldDB" id="A0A6G6IX96"/>
<name>A0A6G6IX96_PSENT</name>
<reference evidence="6 7" key="1">
    <citation type="submission" date="2020-02" db="EMBL/GenBank/DDBJ databases">
        <title>Integrative conjugative elements (ICEs) and plasmids drive adaptation of Pseudomonas nitroreducens strain HBP1 to wastewater environment.</title>
        <authorList>
            <person name="Sentchilo V."/>
            <person name="Carraro N."/>
            <person name="Bertelli C."/>
            <person name="van der Meer J.R."/>
        </authorList>
    </citation>
    <scope>NUCLEOTIDE SEQUENCE [LARGE SCALE GENOMIC DNA]</scope>
    <source>
        <strain evidence="6 7">HBP1</strain>
    </source>
</reference>
<evidence type="ECO:0000256" key="2">
    <source>
        <dbReference type="ARBA" id="ARBA00022692"/>
    </source>
</evidence>
<keyword evidence="6" id="KW-0489">Methyltransferase</keyword>
<organism evidence="6 7">
    <name type="scientific">Pseudomonas nitroreducens</name>
    <dbReference type="NCBI Taxonomy" id="46680"/>
    <lineage>
        <taxon>Bacteria</taxon>
        <taxon>Pseudomonadati</taxon>
        <taxon>Pseudomonadota</taxon>
        <taxon>Gammaproteobacteria</taxon>
        <taxon>Pseudomonadales</taxon>
        <taxon>Pseudomonadaceae</taxon>
        <taxon>Pseudomonas</taxon>
    </lineage>
</organism>
<feature type="transmembrane region" description="Helical" evidence="5">
    <location>
        <begin position="35"/>
        <end position="56"/>
    </location>
</feature>
<dbReference type="PANTHER" id="PTHR12714">
    <property type="entry name" value="PROTEIN-S ISOPRENYLCYSTEINE O-METHYLTRANSFERASE"/>
    <property type="match status" value="1"/>
</dbReference>
<dbReference type="GeneID" id="300410395"/>
<dbReference type="GO" id="GO:0008168">
    <property type="term" value="F:methyltransferase activity"/>
    <property type="evidence" value="ECO:0007669"/>
    <property type="project" value="UniProtKB-KW"/>
</dbReference>
<comment type="subcellular location">
    <subcellularLocation>
        <location evidence="1">Endomembrane system</location>
        <topology evidence="1">Multi-pass membrane protein</topology>
    </subcellularLocation>
</comment>
<evidence type="ECO:0000313" key="6">
    <source>
        <dbReference type="EMBL" id="QIE87826.1"/>
    </source>
</evidence>
<evidence type="ECO:0000256" key="4">
    <source>
        <dbReference type="ARBA" id="ARBA00023136"/>
    </source>
</evidence>
<evidence type="ECO:0000256" key="1">
    <source>
        <dbReference type="ARBA" id="ARBA00004127"/>
    </source>
</evidence>
<dbReference type="GO" id="GO:0012505">
    <property type="term" value="C:endomembrane system"/>
    <property type="evidence" value="ECO:0007669"/>
    <property type="project" value="UniProtKB-SubCell"/>
</dbReference>
<keyword evidence="4 5" id="KW-0472">Membrane</keyword>
<evidence type="ECO:0000256" key="3">
    <source>
        <dbReference type="ARBA" id="ARBA00022989"/>
    </source>
</evidence>